<accession>A0ABT4UUH1</accession>
<keyword evidence="9" id="KW-1185">Reference proteome</keyword>
<proteinExistence type="inferred from homology"/>
<evidence type="ECO:0000256" key="2">
    <source>
        <dbReference type="ARBA" id="ARBA00005587"/>
    </source>
</evidence>
<keyword evidence="5 7" id="KW-0472">Membrane</keyword>
<evidence type="ECO:0000256" key="7">
    <source>
        <dbReference type="SAM" id="Phobius"/>
    </source>
</evidence>
<evidence type="ECO:0000313" key="9">
    <source>
        <dbReference type="Proteomes" id="UP001210380"/>
    </source>
</evidence>
<keyword evidence="4 7" id="KW-1133">Transmembrane helix</keyword>
<evidence type="ECO:0000256" key="4">
    <source>
        <dbReference type="ARBA" id="ARBA00022989"/>
    </source>
</evidence>
<comment type="similarity">
    <text evidence="2">Belongs to the acetate uptake transporter (AceTr) (TC 2.A.96) family.</text>
</comment>
<protein>
    <submittedName>
        <fullName evidence="8">GPR1/FUN34/YaaH family transporter</fullName>
    </submittedName>
</protein>
<feature type="transmembrane region" description="Helical" evidence="7">
    <location>
        <begin position="187"/>
        <end position="208"/>
    </location>
</feature>
<evidence type="ECO:0000313" key="8">
    <source>
        <dbReference type="EMBL" id="MDA3624692.1"/>
    </source>
</evidence>
<dbReference type="PANTHER" id="PTHR31123:SF1">
    <property type="entry name" value="ACCUMULATION OF DYADS PROTEIN 2-RELATED"/>
    <property type="match status" value="1"/>
</dbReference>
<evidence type="ECO:0000256" key="6">
    <source>
        <dbReference type="SAM" id="MobiDB-lite"/>
    </source>
</evidence>
<dbReference type="RefSeq" id="WP_270947260.1">
    <property type="nucleotide sequence ID" value="NZ_JAQGLA010000004.1"/>
</dbReference>
<name>A0ABT4UUH1_9PSEU</name>
<feature type="transmembrane region" description="Helical" evidence="7">
    <location>
        <begin position="101"/>
        <end position="121"/>
    </location>
</feature>
<organism evidence="8 9">
    <name type="scientific">Saccharopolyspora oryzae</name>
    <dbReference type="NCBI Taxonomy" id="2997343"/>
    <lineage>
        <taxon>Bacteria</taxon>
        <taxon>Bacillati</taxon>
        <taxon>Actinomycetota</taxon>
        <taxon>Actinomycetes</taxon>
        <taxon>Pseudonocardiales</taxon>
        <taxon>Pseudonocardiaceae</taxon>
        <taxon>Saccharopolyspora</taxon>
    </lineage>
</organism>
<keyword evidence="3 7" id="KW-0812">Transmembrane</keyword>
<dbReference type="Pfam" id="PF01184">
    <property type="entry name" value="Gpr1_Fun34_YaaH"/>
    <property type="match status" value="1"/>
</dbReference>
<gene>
    <name evidence="8" type="ORF">OU415_04520</name>
</gene>
<dbReference type="PANTHER" id="PTHR31123">
    <property type="entry name" value="ACCUMULATION OF DYADS PROTEIN 2-RELATED"/>
    <property type="match status" value="1"/>
</dbReference>
<dbReference type="InterPro" id="IPR051633">
    <property type="entry name" value="AceTr"/>
</dbReference>
<reference evidence="8 9" key="1">
    <citation type="submission" date="2022-11" db="EMBL/GenBank/DDBJ databases">
        <title>Draft genome sequence of Saccharopolyspora sp. WRP15-2 isolated from rhizosphere soils of wild rice in Thailand.</title>
        <authorList>
            <person name="Duangmal K."/>
            <person name="Kammanee S."/>
            <person name="Muangham S."/>
        </authorList>
    </citation>
    <scope>NUCLEOTIDE SEQUENCE [LARGE SCALE GENOMIC DNA]</scope>
    <source>
        <strain evidence="8 9">WRP15-2</strain>
    </source>
</reference>
<comment type="caution">
    <text evidence="8">The sequence shown here is derived from an EMBL/GenBank/DDBJ whole genome shotgun (WGS) entry which is preliminary data.</text>
</comment>
<feature type="transmembrane region" description="Helical" evidence="7">
    <location>
        <begin position="67"/>
        <end position="89"/>
    </location>
</feature>
<sequence>MSQESTKDTAGTAEPNDVAGAREQEHTQISLSPVAPPSILGLYGFAAAAFMVAANLAGWFGTGGSPLVLFPFAMVVGGFAQFLATTWSFRARDGLATAMHGVWGSFWIGYGIYMALVLAGLPAPAASPVAQVAFGYWFIALAAITWAGAAAATAHNAALTGFLTTLAAGSTLLAIGFVASLPALVPIGAVLLVVSALCAYYTATALLLQSSLGRPVLPLGTRTRSPAPIDDVAAEPGVQHGQ</sequence>
<evidence type="ECO:0000256" key="3">
    <source>
        <dbReference type="ARBA" id="ARBA00022692"/>
    </source>
</evidence>
<comment type="subcellular location">
    <subcellularLocation>
        <location evidence="1">Membrane</location>
        <topology evidence="1">Multi-pass membrane protein</topology>
    </subcellularLocation>
</comment>
<evidence type="ECO:0000256" key="5">
    <source>
        <dbReference type="ARBA" id="ARBA00023136"/>
    </source>
</evidence>
<feature type="region of interest" description="Disordered" evidence="6">
    <location>
        <begin position="1"/>
        <end position="29"/>
    </location>
</feature>
<dbReference type="EMBL" id="JAQGLA010000004">
    <property type="protein sequence ID" value="MDA3624692.1"/>
    <property type="molecule type" value="Genomic_DNA"/>
</dbReference>
<dbReference type="Proteomes" id="UP001210380">
    <property type="component" value="Unassembled WGS sequence"/>
</dbReference>
<dbReference type="InterPro" id="IPR000791">
    <property type="entry name" value="Gpr1/Fun34/SatP-like"/>
</dbReference>
<feature type="transmembrane region" description="Helical" evidence="7">
    <location>
        <begin position="159"/>
        <end position="181"/>
    </location>
</feature>
<feature type="transmembrane region" description="Helical" evidence="7">
    <location>
        <begin position="40"/>
        <end position="61"/>
    </location>
</feature>
<evidence type="ECO:0000256" key="1">
    <source>
        <dbReference type="ARBA" id="ARBA00004141"/>
    </source>
</evidence>
<feature type="transmembrane region" description="Helical" evidence="7">
    <location>
        <begin position="133"/>
        <end position="152"/>
    </location>
</feature>